<feature type="transmembrane region" description="Helical" evidence="9">
    <location>
        <begin position="78"/>
        <end position="100"/>
    </location>
</feature>
<keyword evidence="7 9" id="KW-1133">Transmembrane helix</keyword>
<keyword evidence="3" id="KW-0813">Transport</keyword>
<dbReference type="GO" id="GO:0140359">
    <property type="term" value="F:ABC-type transporter activity"/>
    <property type="evidence" value="ECO:0007669"/>
    <property type="project" value="InterPro"/>
</dbReference>
<name>A0A439DE47_9PEZI</name>
<dbReference type="FunFam" id="3.40.50.300:FF:000604">
    <property type="entry name" value="ABC transporter B family member 28"/>
    <property type="match status" value="1"/>
</dbReference>
<evidence type="ECO:0000256" key="5">
    <source>
        <dbReference type="ARBA" id="ARBA00022741"/>
    </source>
</evidence>
<organism evidence="12 13">
    <name type="scientific">Xylaria grammica</name>
    <dbReference type="NCBI Taxonomy" id="363999"/>
    <lineage>
        <taxon>Eukaryota</taxon>
        <taxon>Fungi</taxon>
        <taxon>Dikarya</taxon>
        <taxon>Ascomycota</taxon>
        <taxon>Pezizomycotina</taxon>
        <taxon>Sordariomycetes</taxon>
        <taxon>Xylariomycetidae</taxon>
        <taxon>Xylariales</taxon>
        <taxon>Xylariaceae</taxon>
        <taxon>Xylaria</taxon>
    </lineage>
</organism>
<feature type="transmembrane region" description="Helical" evidence="9">
    <location>
        <begin position="151"/>
        <end position="169"/>
    </location>
</feature>
<dbReference type="SUPFAM" id="SSF52540">
    <property type="entry name" value="P-loop containing nucleoside triphosphate hydrolases"/>
    <property type="match status" value="2"/>
</dbReference>
<feature type="domain" description="ABC transmembrane type-1" evidence="11">
    <location>
        <begin position="656"/>
        <end position="890"/>
    </location>
</feature>
<keyword evidence="6" id="KW-0067">ATP-binding</keyword>
<keyword evidence="13" id="KW-1185">Reference proteome</keyword>
<proteinExistence type="inferred from homology"/>
<evidence type="ECO:0000256" key="6">
    <source>
        <dbReference type="ARBA" id="ARBA00022840"/>
    </source>
</evidence>
<evidence type="ECO:0000256" key="8">
    <source>
        <dbReference type="ARBA" id="ARBA00023136"/>
    </source>
</evidence>
<dbReference type="InterPro" id="IPR003593">
    <property type="entry name" value="AAA+_ATPase"/>
</dbReference>
<feature type="transmembrane region" description="Helical" evidence="9">
    <location>
        <begin position="747"/>
        <end position="766"/>
    </location>
</feature>
<dbReference type="Gene3D" id="3.40.50.300">
    <property type="entry name" value="P-loop containing nucleotide triphosphate hydrolases"/>
    <property type="match status" value="2"/>
</dbReference>
<dbReference type="Proteomes" id="UP000286045">
    <property type="component" value="Unassembled WGS sequence"/>
</dbReference>
<dbReference type="PANTHER" id="PTHR24221">
    <property type="entry name" value="ATP-BINDING CASSETTE SUB-FAMILY B"/>
    <property type="match status" value="1"/>
</dbReference>
<dbReference type="GO" id="GO:0016887">
    <property type="term" value="F:ATP hydrolysis activity"/>
    <property type="evidence" value="ECO:0007669"/>
    <property type="project" value="InterPro"/>
</dbReference>
<dbReference type="GO" id="GO:0005737">
    <property type="term" value="C:cytoplasm"/>
    <property type="evidence" value="ECO:0007669"/>
    <property type="project" value="UniProtKB-ARBA"/>
</dbReference>
<reference evidence="12 13" key="1">
    <citation type="submission" date="2018-12" db="EMBL/GenBank/DDBJ databases">
        <title>Draft genome sequence of Xylaria grammica IHI A82.</title>
        <authorList>
            <person name="Buettner E."/>
            <person name="Kellner H."/>
        </authorList>
    </citation>
    <scope>NUCLEOTIDE SEQUENCE [LARGE SCALE GENOMIC DNA]</scope>
    <source>
        <strain evidence="12 13">IHI A82</strain>
    </source>
</reference>
<dbReference type="SMART" id="SM00382">
    <property type="entry name" value="AAA"/>
    <property type="match status" value="2"/>
</dbReference>
<feature type="transmembrane region" description="Helical" evidence="9">
    <location>
        <begin position="288"/>
        <end position="306"/>
    </location>
</feature>
<evidence type="ECO:0008006" key="14">
    <source>
        <dbReference type="Google" id="ProtNLM"/>
    </source>
</evidence>
<dbReference type="Gene3D" id="1.20.1560.10">
    <property type="entry name" value="ABC transporter type 1, transmembrane domain"/>
    <property type="match status" value="1"/>
</dbReference>
<comment type="caution">
    <text evidence="12">The sequence shown here is derived from an EMBL/GenBank/DDBJ whole genome shotgun (WGS) entry which is preliminary data.</text>
</comment>
<feature type="transmembrane region" description="Helical" evidence="9">
    <location>
        <begin position="715"/>
        <end position="741"/>
    </location>
</feature>
<evidence type="ECO:0000259" key="10">
    <source>
        <dbReference type="PROSITE" id="PS50893"/>
    </source>
</evidence>
<evidence type="ECO:0000313" key="12">
    <source>
        <dbReference type="EMBL" id="RWA12645.1"/>
    </source>
</evidence>
<dbReference type="GO" id="GO:0005524">
    <property type="term" value="F:ATP binding"/>
    <property type="evidence" value="ECO:0007669"/>
    <property type="project" value="UniProtKB-KW"/>
</dbReference>
<dbReference type="PANTHER" id="PTHR24221:SF503">
    <property type="entry name" value="MITOCHONDRIAL POTASSIUM CHANNEL ATP-BINDING SUBUNIT"/>
    <property type="match status" value="1"/>
</dbReference>
<evidence type="ECO:0000256" key="7">
    <source>
        <dbReference type="ARBA" id="ARBA00022989"/>
    </source>
</evidence>
<evidence type="ECO:0000256" key="3">
    <source>
        <dbReference type="ARBA" id="ARBA00022448"/>
    </source>
</evidence>
<dbReference type="InterPro" id="IPR011527">
    <property type="entry name" value="ABC1_TM_dom"/>
</dbReference>
<dbReference type="PROSITE" id="PS50893">
    <property type="entry name" value="ABC_TRANSPORTER_2"/>
    <property type="match status" value="2"/>
</dbReference>
<dbReference type="SUPFAM" id="SSF90123">
    <property type="entry name" value="ABC transporter transmembrane region"/>
    <property type="match status" value="2"/>
</dbReference>
<keyword evidence="4 9" id="KW-0812">Transmembrane</keyword>
<feature type="domain" description="ABC transporter" evidence="10">
    <location>
        <begin position="353"/>
        <end position="590"/>
    </location>
</feature>
<dbReference type="STRING" id="363999.A0A439DE47"/>
<dbReference type="InterPro" id="IPR027417">
    <property type="entry name" value="P-loop_NTPase"/>
</dbReference>
<comment type="similarity">
    <text evidence="2">Belongs to the ABC transporter superfamily. ABCB family. Multidrug resistance exporter (TC 3.A.1.201) subfamily.</text>
</comment>
<dbReference type="PROSITE" id="PS00211">
    <property type="entry name" value="ABC_TRANSPORTER_1"/>
    <property type="match status" value="2"/>
</dbReference>
<dbReference type="InterPro" id="IPR036640">
    <property type="entry name" value="ABC1_TM_sf"/>
</dbReference>
<evidence type="ECO:0000256" key="4">
    <source>
        <dbReference type="ARBA" id="ARBA00022692"/>
    </source>
</evidence>
<dbReference type="CDD" id="cd03249">
    <property type="entry name" value="ABC_MTABC3_MDL1_MDL2"/>
    <property type="match status" value="1"/>
</dbReference>
<dbReference type="PROSITE" id="PS50929">
    <property type="entry name" value="ABC_TM1F"/>
    <property type="match status" value="2"/>
</dbReference>
<dbReference type="Pfam" id="PF00664">
    <property type="entry name" value="ABC_membrane"/>
    <property type="match status" value="2"/>
</dbReference>
<accession>A0A439DE47</accession>
<gene>
    <name evidence="12" type="ORF">EKO27_g2468</name>
</gene>
<feature type="domain" description="ABC transporter" evidence="10">
    <location>
        <begin position="925"/>
        <end position="1163"/>
    </location>
</feature>
<dbReference type="InterPro" id="IPR017871">
    <property type="entry name" value="ABC_transporter-like_CS"/>
</dbReference>
<dbReference type="AlphaFoldDB" id="A0A439DE47"/>
<feature type="transmembrane region" description="Helical" evidence="9">
    <location>
        <begin position="254"/>
        <end position="276"/>
    </location>
</feature>
<dbReference type="GO" id="GO:0016020">
    <property type="term" value="C:membrane"/>
    <property type="evidence" value="ECO:0007669"/>
    <property type="project" value="UniProtKB-SubCell"/>
</dbReference>
<comment type="subcellular location">
    <subcellularLocation>
        <location evidence="1">Membrane</location>
        <topology evidence="1">Multi-pass membrane protein</topology>
    </subcellularLocation>
</comment>
<feature type="transmembrane region" description="Helical" evidence="9">
    <location>
        <begin position="37"/>
        <end position="58"/>
    </location>
</feature>
<dbReference type="InterPro" id="IPR003439">
    <property type="entry name" value="ABC_transporter-like_ATP-bd"/>
</dbReference>
<feature type="transmembrane region" description="Helical" evidence="9">
    <location>
        <begin position="175"/>
        <end position="193"/>
    </location>
</feature>
<evidence type="ECO:0000259" key="11">
    <source>
        <dbReference type="PROSITE" id="PS50929"/>
    </source>
</evidence>
<protein>
    <recommendedName>
        <fullName evidence="14">ABC transporter domain-containing protein</fullName>
    </recommendedName>
</protein>
<dbReference type="CDD" id="cd18577">
    <property type="entry name" value="ABC_6TM_Pgp_ABCB1_D1_like"/>
    <property type="match status" value="1"/>
</dbReference>
<feature type="domain" description="ABC transmembrane type-1" evidence="11">
    <location>
        <begin position="54"/>
        <end position="318"/>
    </location>
</feature>
<evidence type="ECO:0000256" key="2">
    <source>
        <dbReference type="ARBA" id="ARBA00007577"/>
    </source>
</evidence>
<dbReference type="Pfam" id="PF00005">
    <property type="entry name" value="ABC_tran"/>
    <property type="match status" value="2"/>
</dbReference>
<feature type="transmembrane region" description="Helical" evidence="9">
    <location>
        <begin position="861"/>
        <end position="885"/>
    </location>
</feature>
<keyword evidence="5" id="KW-0547">Nucleotide-binding</keyword>
<keyword evidence="8 9" id="KW-0472">Membrane</keyword>
<dbReference type="InterPro" id="IPR039421">
    <property type="entry name" value="Type_1_exporter"/>
</dbReference>
<dbReference type="EMBL" id="RYZI01000045">
    <property type="protein sequence ID" value="RWA12645.1"/>
    <property type="molecule type" value="Genomic_DNA"/>
</dbReference>
<evidence type="ECO:0000256" key="9">
    <source>
        <dbReference type="SAM" id="Phobius"/>
    </source>
</evidence>
<evidence type="ECO:0000256" key="1">
    <source>
        <dbReference type="ARBA" id="ARBA00004141"/>
    </source>
</evidence>
<dbReference type="FunFam" id="3.40.50.300:FF:000967">
    <property type="entry name" value="ABC multidrug transporter mdr4"/>
    <property type="match status" value="1"/>
</dbReference>
<dbReference type="CDD" id="cd18578">
    <property type="entry name" value="ABC_6TM_Pgp_ABCB1_D2_like"/>
    <property type="match status" value="1"/>
</dbReference>
<feature type="transmembrane region" description="Helical" evidence="9">
    <location>
        <begin position="830"/>
        <end position="855"/>
    </location>
</feature>
<evidence type="ECO:0000313" key="13">
    <source>
        <dbReference type="Proteomes" id="UP000286045"/>
    </source>
</evidence>
<sequence>MQEPLGQLPVLTKAEKLILETQQHGLQTAINKKARTVLTYATVADKIILILGCLSSIIRGALNPLLTLKSEMARFALYYVYLAIGLFVFIYMATVIFSIYGERVTQRLRLDYFKAVLSQNLAFFNVLGPGQVTSGLTLDSLVLQSAIARRVSLTLTATATFIAAFVIIFAEYWKLALVLLSTAVAMTAVNTIGTRSAIHHNKRALEARAQGNALAHEALRSYRHVAASGIHEDLADKYSNFLVLERSQSLRARFAIAFMIAAFMGIMYLSSGLAFWQGSRLLLNGEMTAAEIVTCSMAIIIAARAIRNVAPNSNAFVTGMAGANKLLETIKRQSSQNPFDSSGDRLREVQGEIALKSVRLAYPSRPDTLALDGVDILFPAGKMTAVIGASGCGKSSIISLIERFYEPVSSSIMRTAANEQQMSLVSQEPVLFKASIFENIRHGLIGRDQLAHDEVEARKLVIQAAKTANAHEFIKALSRGYETEIGELGAQLSGGQRQRIAIARAIVNNPKVLLLDEATAALDTRSERLVLDALERASAGRTTIFITHRLSSRLELMKHFAASGGIYSTSLAQQGILAEEWIAGDYNVSLVDDSSAEITAVHASNEASLSLEKQSNDEKNRQPDIIPEVEMTSKQYPLWSLVKMASALGRPERPQAVIGLAGQGALLAYCSESLTSRARERAFRSLLRQDAGFFDRPRHTTGALMSILSTSATQLAGLGGAVLSAILTAFASIAGGIILSLIIGFKLALVCTATIPVVLGCGWLRLRAMSAREATMRASGLDSVAYATEAITAVRTVSTLCLEGHVLTTYESMSARAAAQSLRSIFYTAALYAASQSAVQLVAALAFCYGGTLIADEGYTLLQYFVCFAALVSGSQAVGAIFSFAPDISKARYGGQDFKRLFDERPVIDIWNRDGAVLTDCRVSIKLDGVSFRYPSRPESYALNDFSIEVHPGQTVALVGPSGCGKSTVLSLLERFYDPSSGAVFIDGIDLRQLNLAKYRALVSLVGQEPVLYQGSIRENLLLGTGRETVSEQEIETACRQANILDFVQSLPCSFSTEVGSAGVMLSGGQKQRIAIARALLRNTPILLLDEATSALDRYSEAAVQLALDVASRNRTTIIVAHKLQTVRNANVIYVVEQGTLVKQSSHNNLMRLRGKYAKLVELQSLEEAVKAPGLR</sequence>